<dbReference type="EMBL" id="BAAAPM010000003">
    <property type="protein sequence ID" value="GAA1722084.1"/>
    <property type="molecule type" value="Genomic_DNA"/>
</dbReference>
<dbReference type="PANTHER" id="PTHR10362">
    <property type="entry name" value="HISTIDINE AMMONIA-LYASE"/>
    <property type="match status" value="1"/>
</dbReference>
<dbReference type="Proteomes" id="UP001501138">
    <property type="component" value="Unassembled WGS sequence"/>
</dbReference>
<feature type="compositionally biased region" description="Low complexity" evidence="10">
    <location>
        <begin position="7"/>
        <end position="21"/>
    </location>
</feature>
<dbReference type="Gene3D" id="1.10.275.10">
    <property type="entry name" value="Fumarase/aspartase (N-terminal domain)"/>
    <property type="match status" value="1"/>
</dbReference>
<feature type="region of interest" description="Disordered" evidence="10">
    <location>
        <begin position="1"/>
        <end position="21"/>
    </location>
</feature>
<evidence type="ECO:0000256" key="4">
    <source>
        <dbReference type="ARBA" id="ARBA00023239"/>
    </source>
</evidence>
<dbReference type="InterPro" id="IPR005921">
    <property type="entry name" value="HutH"/>
</dbReference>
<organism evidence="11 12">
    <name type="scientific">Isoptericola hypogeus</name>
    <dbReference type="NCBI Taxonomy" id="300179"/>
    <lineage>
        <taxon>Bacteria</taxon>
        <taxon>Bacillati</taxon>
        <taxon>Actinomycetota</taxon>
        <taxon>Actinomycetes</taxon>
        <taxon>Micrococcales</taxon>
        <taxon>Promicromonosporaceae</taxon>
        <taxon>Isoptericola</taxon>
    </lineage>
</organism>
<dbReference type="SUPFAM" id="SSF48557">
    <property type="entry name" value="L-aspartase-like"/>
    <property type="match status" value="1"/>
</dbReference>
<sequence>MSASLQHLAGHHPGTTAAHPAAPLTDVVVEVTGDPLTVDDVVAVARHGARVRLTDRALSSMAASRTVVEDLAGDARPHYGVSTGFGALARRHIPTEKRAQLQLSLVRSHAAGTGPEVEREVVRALQLLRLATLATGRTGARPVVAETYAAMLNAQVTPVVHEFGSLGCSGDLAPLAHVALAALGEGPVRDADGEIRDADEALAAAGIAPLALAEKEGLALINGTDGMLGMLCLALHDLTALLRTADVAAASSVEALLGSDAPFAEDLVGLRPHPGQAASAANLRALLAGSPVVASHRTYDADGRPECTRVQDAYSLRCAPQVHGAARDTLDHAATVAGRELASAIDNPVVTVDGRVESNGNFHGAPVAYVLDFLAIAVADVASMSERRTDRFLDVARNEGLPAFLADDPGVDSGLMIAQYTAAGIVSELKRLAAPASVDSIPSSAMQEDHVSMGWSGARKLRRAVDGLGRVLAVELLTAARALDLRCAPGAGRPDRLAPAAGTGAVHDLLRTAVAGPGPDRFLAPEIDAVTRLVAGGDVVAAAAAAVGPLR</sequence>
<keyword evidence="12" id="KW-1185">Reference proteome</keyword>
<comment type="caution">
    <text evidence="11">The sequence shown here is derived from an EMBL/GenBank/DDBJ whole genome shotgun (WGS) entry which is preliminary data.</text>
</comment>
<dbReference type="RefSeq" id="WP_344247616.1">
    <property type="nucleotide sequence ID" value="NZ_BAAAPM010000003.1"/>
</dbReference>
<evidence type="ECO:0000256" key="1">
    <source>
        <dbReference type="ARBA" id="ARBA00005113"/>
    </source>
</evidence>
<dbReference type="PROSITE" id="PS00488">
    <property type="entry name" value="PAL_HISTIDASE"/>
    <property type="match status" value="1"/>
</dbReference>
<evidence type="ECO:0000256" key="9">
    <source>
        <dbReference type="RuleBase" id="RU004480"/>
    </source>
</evidence>
<dbReference type="EC" id="4.3.1.3" evidence="2 6"/>
<evidence type="ECO:0000256" key="7">
    <source>
        <dbReference type="RuleBase" id="RU003954"/>
    </source>
</evidence>
<proteinExistence type="inferred from homology"/>
<evidence type="ECO:0000256" key="5">
    <source>
        <dbReference type="ARBA" id="ARBA00049269"/>
    </source>
</evidence>
<dbReference type="NCBIfam" id="NF006871">
    <property type="entry name" value="PRK09367.1"/>
    <property type="match status" value="1"/>
</dbReference>
<dbReference type="NCBIfam" id="TIGR01225">
    <property type="entry name" value="hutH"/>
    <property type="match status" value="1"/>
</dbReference>
<evidence type="ECO:0000256" key="8">
    <source>
        <dbReference type="RuleBase" id="RU004479"/>
    </source>
</evidence>
<dbReference type="InterPro" id="IPR001106">
    <property type="entry name" value="Aromatic_Lyase"/>
</dbReference>
<dbReference type="Gene3D" id="1.20.200.10">
    <property type="entry name" value="Fumarase/aspartase (Central domain)"/>
    <property type="match status" value="1"/>
</dbReference>
<evidence type="ECO:0000256" key="6">
    <source>
        <dbReference type="NCBIfam" id="TIGR01225"/>
    </source>
</evidence>
<reference evidence="11 12" key="1">
    <citation type="journal article" date="2019" name="Int. J. Syst. Evol. Microbiol.">
        <title>The Global Catalogue of Microorganisms (GCM) 10K type strain sequencing project: providing services to taxonomists for standard genome sequencing and annotation.</title>
        <authorList>
            <consortium name="The Broad Institute Genomics Platform"/>
            <consortium name="The Broad Institute Genome Sequencing Center for Infectious Disease"/>
            <person name="Wu L."/>
            <person name="Ma J."/>
        </authorList>
    </citation>
    <scope>NUCLEOTIDE SEQUENCE [LARGE SCALE GENOMIC DNA]</scope>
    <source>
        <strain evidence="11 12">JCM 15589</strain>
    </source>
</reference>
<accession>A0ABN2JBT4</accession>
<dbReference type="InterPro" id="IPR008948">
    <property type="entry name" value="L-Aspartase-like"/>
</dbReference>
<name>A0ABN2JBT4_9MICO</name>
<dbReference type="Pfam" id="PF00221">
    <property type="entry name" value="Lyase_aromatic"/>
    <property type="match status" value="1"/>
</dbReference>
<dbReference type="InterPro" id="IPR024083">
    <property type="entry name" value="Fumarase/histidase_N"/>
</dbReference>
<evidence type="ECO:0000313" key="12">
    <source>
        <dbReference type="Proteomes" id="UP001501138"/>
    </source>
</evidence>
<evidence type="ECO:0000313" key="11">
    <source>
        <dbReference type="EMBL" id="GAA1722084.1"/>
    </source>
</evidence>
<comment type="similarity">
    <text evidence="7">Belongs to the PAL/histidase family.</text>
</comment>
<keyword evidence="4 7" id="KW-0456">Lyase</keyword>
<dbReference type="InterPro" id="IPR022313">
    <property type="entry name" value="Phe/His_NH3-lyase_AS"/>
</dbReference>
<evidence type="ECO:0000256" key="2">
    <source>
        <dbReference type="ARBA" id="ARBA00012994"/>
    </source>
</evidence>
<gene>
    <name evidence="11" type="primary">hutH</name>
    <name evidence="11" type="ORF">GCM10009809_17210</name>
</gene>
<comment type="catalytic activity">
    <reaction evidence="5 8">
        <text>L-histidine = trans-urocanate + NH4(+)</text>
        <dbReference type="Rhea" id="RHEA:21232"/>
        <dbReference type="ChEBI" id="CHEBI:17771"/>
        <dbReference type="ChEBI" id="CHEBI:28938"/>
        <dbReference type="ChEBI" id="CHEBI:57595"/>
        <dbReference type="EC" id="4.3.1.3"/>
    </reaction>
</comment>
<evidence type="ECO:0000256" key="3">
    <source>
        <dbReference type="ARBA" id="ARBA00022808"/>
    </source>
</evidence>
<comment type="subcellular location">
    <subcellularLocation>
        <location evidence="9">Cytoplasm</location>
    </subcellularLocation>
</comment>
<keyword evidence="3 8" id="KW-0369">Histidine metabolism</keyword>
<comment type="pathway">
    <text evidence="1 8">Amino-acid degradation; L-histidine degradation into L-glutamate; N-formimidoyl-L-glutamate from L-histidine: step 1/3.</text>
</comment>
<dbReference type="CDD" id="cd00332">
    <property type="entry name" value="PAL-HAL"/>
    <property type="match status" value="1"/>
</dbReference>
<evidence type="ECO:0000256" key="10">
    <source>
        <dbReference type="SAM" id="MobiDB-lite"/>
    </source>
</evidence>
<protein>
    <recommendedName>
        <fullName evidence="2 6">Histidine ammonia-lyase</fullName>
        <ecNumber evidence="2 6">4.3.1.3</ecNumber>
    </recommendedName>
</protein>